<sequence>MKKHLVIALTATLIFVNLVPIASSANIEDSVSVGEAISDLNTGVEITQPPRMMLFANQTESGGSTYKFVSKQVVNLSGVNTLYQALLAGGLTAVPMGHPVARAMVTTGLSSNFKGYKYMRQTIYKKSDKTYHYYKVIDEFTNNKSTWKGAVTTSYQKVRR</sequence>
<dbReference type="AlphaFoldDB" id="A0A842CH00"/>
<protein>
    <submittedName>
        <fullName evidence="2">Uncharacterized protein</fullName>
    </submittedName>
</protein>
<dbReference type="RefSeq" id="WP_185504325.1">
    <property type="nucleotide sequence ID" value="NZ_JAARXB010000003.1"/>
</dbReference>
<dbReference type="GeneID" id="87012779"/>
<organism evidence="2 3">
    <name type="scientific">Listeria marthii</name>
    <dbReference type="NCBI Taxonomy" id="529731"/>
    <lineage>
        <taxon>Bacteria</taxon>
        <taxon>Bacillati</taxon>
        <taxon>Bacillota</taxon>
        <taxon>Bacilli</taxon>
        <taxon>Bacillales</taxon>
        <taxon>Listeriaceae</taxon>
        <taxon>Listeria</taxon>
    </lineage>
</organism>
<evidence type="ECO:0000256" key="1">
    <source>
        <dbReference type="SAM" id="SignalP"/>
    </source>
</evidence>
<evidence type="ECO:0000313" key="2">
    <source>
        <dbReference type="EMBL" id="MBC1978589.1"/>
    </source>
</evidence>
<reference evidence="2 3" key="1">
    <citation type="submission" date="2020-03" db="EMBL/GenBank/DDBJ databases">
        <title>Soil Listeria distribution.</title>
        <authorList>
            <person name="Liao J."/>
            <person name="Wiedmann M."/>
        </authorList>
    </citation>
    <scope>NUCLEOTIDE SEQUENCE [LARGE SCALE GENOMIC DNA]</scope>
    <source>
        <strain evidence="2 3">FSL L7-0504</strain>
    </source>
</reference>
<keyword evidence="1" id="KW-0732">Signal</keyword>
<gene>
    <name evidence="2" type="ORF">HCJ63_08875</name>
</gene>
<evidence type="ECO:0000313" key="3">
    <source>
        <dbReference type="Proteomes" id="UP000580683"/>
    </source>
</evidence>
<name>A0A842CH00_9LIST</name>
<feature type="signal peptide" evidence="1">
    <location>
        <begin position="1"/>
        <end position="25"/>
    </location>
</feature>
<feature type="chain" id="PRO_5039416509" evidence="1">
    <location>
        <begin position="26"/>
        <end position="160"/>
    </location>
</feature>
<dbReference type="Proteomes" id="UP000580683">
    <property type="component" value="Unassembled WGS sequence"/>
</dbReference>
<comment type="caution">
    <text evidence="2">The sequence shown here is derived from an EMBL/GenBank/DDBJ whole genome shotgun (WGS) entry which is preliminary data.</text>
</comment>
<dbReference type="EMBL" id="JAASWI010000003">
    <property type="protein sequence ID" value="MBC1978589.1"/>
    <property type="molecule type" value="Genomic_DNA"/>
</dbReference>
<accession>A0A842CH00</accession>
<proteinExistence type="predicted"/>